<dbReference type="Proteomes" id="UP000276437">
    <property type="component" value="Chromosome"/>
</dbReference>
<dbReference type="OrthoDB" id="1683507at2"/>
<keyword evidence="3" id="KW-1185">Reference proteome</keyword>
<keyword evidence="1" id="KW-0472">Membrane</keyword>
<keyword evidence="1" id="KW-0812">Transmembrane</keyword>
<dbReference type="KEGG" id="mana:MAMMFC1_02359"/>
<feature type="transmembrane region" description="Helical" evidence="1">
    <location>
        <begin position="6"/>
        <end position="23"/>
    </location>
</feature>
<name>A0A348AKS7_9FIRM</name>
<dbReference type="AlphaFoldDB" id="A0A348AKS7"/>
<keyword evidence="1" id="KW-1133">Transmembrane helix</keyword>
<sequence>MFLSYTASVIVVSLALYGLWHFIKDLWEWYANMELVCHPNSSLLILVKNMENEIEDLMRFLILELESAGEEHCDAVVIDLGSQDLTLAILTRMATQSECFTFISLPHVARPVEEALPMCRGGVVHVLDLTSRLTAKEFIVSVSALLRQDTKKVAVKFD</sequence>
<evidence type="ECO:0000313" key="3">
    <source>
        <dbReference type="Proteomes" id="UP000276437"/>
    </source>
</evidence>
<dbReference type="EMBL" id="AP018449">
    <property type="protein sequence ID" value="BBB91675.1"/>
    <property type="molecule type" value="Genomic_DNA"/>
</dbReference>
<evidence type="ECO:0000256" key="1">
    <source>
        <dbReference type="SAM" id="Phobius"/>
    </source>
</evidence>
<proteinExistence type="predicted"/>
<protein>
    <submittedName>
        <fullName evidence="2">Uncharacterized protein</fullName>
    </submittedName>
</protein>
<accession>A0A348AKS7</accession>
<evidence type="ECO:0000313" key="2">
    <source>
        <dbReference type="EMBL" id="BBB91675.1"/>
    </source>
</evidence>
<reference evidence="2 3" key="1">
    <citation type="journal article" date="2018" name="Int. J. Syst. Evol. Microbiol.">
        <title>Methylomusa anaerophila gen. nov., sp. nov., an anaerobic methanol-utilizing bacterium isolated from a microbial fuel cell.</title>
        <authorList>
            <person name="Amano N."/>
            <person name="Yamamuro A."/>
            <person name="Miyahara M."/>
            <person name="Kouzuma A."/>
            <person name="Abe T."/>
            <person name="Watanabe K."/>
        </authorList>
    </citation>
    <scope>NUCLEOTIDE SEQUENCE [LARGE SCALE GENOMIC DNA]</scope>
    <source>
        <strain evidence="2 3">MMFC1</strain>
    </source>
</reference>
<dbReference type="RefSeq" id="WP_126308665.1">
    <property type="nucleotide sequence ID" value="NZ_AP018449.1"/>
</dbReference>
<organism evidence="2 3">
    <name type="scientific">Methylomusa anaerophila</name>
    <dbReference type="NCBI Taxonomy" id="1930071"/>
    <lineage>
        <taxon>Bacteria</taxon>
        <taxon>Bacillati</taxon>
        <taxon>Bacillota</taxon>
        <taxon>Negativicutes</taxon>
        <taxon>Selenomonadales</taxon>
        <taxon>Sporomusaceae</taxon>
        <taxon>Methylomusa</taxon>
    </lineage>
</organism>
<gene>
    <name evidence="2" type="ORF">MAMMFC1_02359</name>
</gene>
<dbReference type="CDD" id="cd00761">
    <property type="entry name" value="Glyco_tranf_GTA_type"/>
    <property type="match status" value="1"/>
</dbReference>